<keyword evidence="5" id="KW-1185">Reference proteome</keyword>
<organism evidence="4 5">
    <name type="scientific">candidate division MSBL1 archaeon SCGC-AAA259E19</name>
    <dbReference type="NCBI Taxonomy" id="1698264"/>
    <lineage>
        <taxon>Archaea</taxon>
        <taxon>Methanobacteriati</taxon>
        <taxon>Methanobacteriota</taxon>
        <taxon>candidate division MSBL1</taxon>
    </lineage>
</organism>
<name>A0A133UHU0_9EURY</name>
<evidence type="ECO:0000313" key="5">
    <source>
        <dbReference type="Proteomes" id="UP000070284"/>
    </source>
</evidence>
<dbReference type="PANTHER" id="PTHR11618:SF13">
    <property type="entry name" value="TRANSCRIPTION INITIATION FACTOR IIB"/>
    <property type="match status" value="1"/>
</dbReference>
<dbReference type="Proteomes" id="UP000070284">
    <property type="component" value="Unassembled WGS sequence"/>
</dbReference>
<dbReference type="EMBL" id="LHXO01000099">
    <property type="protein sequence ID" value="KXA93765.1"/>
    <property type="molecule type" value="Genomic_DNA"/>
</dbReference>
<sequence>MGVVLGESDEICEGLGVPRKVKERAEDLRKSIEEFSFTGQKKEGIYVATFYAACRKMGVPRSYRELADASGVSRETVIESLKFLLEKLNLQLPPYDPRDCVTYLVEKLDLSESVGDKAKQVLEKANEENLVAGRNPFGVSAAAIQMACSSKDVEITYKEVADAATVTTATARSSRRVMENELDLNFL</sequence>
<dbReference type="PANTHER" id="PTHR11618">
    <property type="entry name" value="TRANSCRIPTION INITIATION FACTOR IIB-RELATED"/>
    <property type="match status" value="1"/>
</dbReference>
<dbReference type="GO" id="GO:0097550">
    <property type="term" value="C:transcription preinitiation complex"/>
    <property type="evidence" value="ECO:0007669"/>
    <property type="project" value="TreeGrafter"/>
</dbReference>
<feature type="domain" description="Transcription factor TFIIB cyclin-like" evidence="3">
    <location>
        <begin position="94"/>
        <end position="175"/>
    </location>
</feature>
<dbReference type="PRINTS" id="PR00685">
    <property type="entry name" value="TIFACTORIIB"/>
</dbReference>
<evidence type="ECO:0000256" key="1">
    <source>
        <dbReference type="ARBA" id="ARBA00023015"/>
    </source>
</evidence>
<gene>
    <name evidence="4" type="ORF">AKJ65_05965</name>
</gene>
<accession>A0A133UHU0</accession>
<dbReference type="InterPro" id="IPR013150">
    <property type="entry name" value="TFIIB_cyclin"/>
</dbReference>
<keyword evidence="1" id="KW-0805">Transcription regulation</keyword>
<protein>
    <recommendedName>
        <fullName evidence="3">Transcription factor TFIIB cyclin-like domain-containing protein</fullName>
    </recommendedName>
</protein>
<dbReference type="Gene3D" id="1.10.472.10">
    <property type="entry name" value="Cyclin-like"/>
    <property type="match status" value="2"/>
</dbReference>
<feature type="domain" description="Transcription factor TFIIB cyclin-like" evidence="3">
    <location>
        <begin position="10"/>
        <end position="86"/>
    </location>
</feature>
<dbReference type="InterPro" id="IPR036915">
    <property type="entry name" value="Cyclin-like_sf"/>
</dbReference>
<dbReference type="GO" id="GO:0017025">
    <property type="term" value="F:TBP-class protein binding"/>
    <property type="evidence" value="ECO:0007669"/>
    <property type="project" value="InterPro"/>
</dbReference>
<dbReference type="InterPro" id="IPR000812">
    <property type="entry name" value="TFIIB"/>
</dbReference>
<dbReference type="Pfam" id="PF00382">
    <property type="entry name" value="TFIIB"/>
    <property type="match status" value="2"/>
</dbReference>
<dbReference type="AlphaFoldDB" id="A0A133UHU0"/>
<reference evidence="4 5" key="1">
    <citation type="journal article" date="2016" name="Sci. Rep.">
        <title>Metabolic traits of an uncultured archaeal lineage -MSBL1- from brine pools of the Red Sea.</title>
        <authorList>
            <person name="Mwirichia R."/>
            <person name="Alam I."/>
            <person name="Rashid M."/>
            <person name="Vinu M."/>
            <person name="Ba-Alawi W."/>
            <person name="Anthony Kamau A."/>
            <person name="Kamanda Ngugi D."/>
            <person name="Goker M."/>
            <person name="Klenk H.P."/>
            <person name="Bajic V."/>
            <person name="Stingl U."/>
        </authorList>
    </citation>
    <scope>NUCLEOTIDE SEQUENCE [LARGE SCALE GENOMIC DNA]</scope>
    <source>
        <strain evidence="4">SCGC-AAA259E19</strain>
    </source>
</reference>
<dbReference type="SUPFAM" id="SSF47954">
    <property type="entry name" value="Cyclin-like"/>
    <property type="match status" value="2"/>
</dbReference>
<proteinExistence type="predicted"/>
<comment type="caution">
    <text evidence="4">The sequence shown here is derived from an EMBL/GenBank/DDBJ whole genome shotgun (WGS) entry which is preliminary data.</text>
</comment>
<evidence type="ECO:0000256" key="2">
    <source>
        <dbReference type="ARBA" id="ARBA00023163"/>
    </source>
</evidence>
<evidence type="ECO:0000313" key="4">
    <source>
        <dbReference type="EMBL" id="KXA93765.1"/>
    </source>
</evidence>
<evidence type="ECO:0000259" key="3">
    <source>
        <dbReference type="Pfam" id="PF00382"/>
    </source>
</evidence>
<keyword evidence="2" id="KW-0804">Transcription</keyword>
<dbReference type="GO" id="GO:0070897">
    <property type="term" value="P:transcription preinitiation complex assembly"/>
    <property type="evidence" value="ECO:0007669"/>
    <property type="project" value="InterPro"/>
</dbReference>